<dbReference type="InterPro" id="IPR050525">
    <property type="entry name" value="ECM_Assembly_Org"/>
</dbReference>
<dbReference type="InterPro" id="IPR036465">
    <property type="entry name" value="vWFA_dom_sf"/>
</dbReference>
<sequence length="571" mass="62668">MGSLCNQEKDSHSSKSADVVILFHAGHKLKSKEFNKGLKLFISRLFEKSQVDSGSARGAVINYGAGAKEVFGLNKYNKKSLLRKAIQKMKPKPYRNSKADLTAALQLLRTKTLSKGGGSRMSEGVPTAVVIVTDMASSSDSNAASQEINNLKNMGVTVFTVGVSKSDNNELLSMVSQPQDTYHQSAKSYFDLVKGDSHVHKISNQILALQKEGARPPATRAPVTTRAPVIIPSTTAALGIDRKKHLIIVFQSSSSTSPNDFKILVKFLHSLTTDTGIPRDTELSVISFGKFSNILINSTTITKAGNSILNIDKKSRSKMADLGGAFSTIMKYVLKKGSHFQNTHILVIMDKTVDKKGVDYTITAKKLRDKGVVIHGLSVTDKPHPDLEQVVTYSGSKAFLQIVNTYADLEKGPTLQSVVSSLQYVPPTTKMPPVTIAQTTPSITLKDKKYADVVVAFHASTAVTKKIFKKRLLKFIVNLVKKSSTDNNKVRIGLTSFGSKFQIVFDMGQYVKIKDIKRAIKKTPKNYKSNDVNLASALANIRTKMFAHPKDRVDVQNYLIIISDKPNEEIF</sequence>
<feature type="domain" description="VWFA" evidence="1">
    <location>
        <begin position="18"/>
        <end position="206"/>
    </location>
</feature>
<gene>
    <name evidence="2" type="ORF">MEDL_1135</name>
</gene>
<organism evidence="2 3">
    <name type="scientific">Mytilus edulis</name>
    <name type="common">Blue mussel</name>
    <dbReference type="NCBI Taxonomy" id="6550"/>
    <lineage>
        <taxon>Eukaryota</taxon>
        <taxon>Metazoa</taxon>
        <taxon>Spiralia</taxon>
        <taxon>Lophotrochozoa</taxon>
        <taxon>Mollusca</taxon>
        <taxon>Bivalvia</taxon>
        <taxon>Autobranchia</taxon>
        <taxon>Pteriomorphia</taxon>
        <taxon>Mytilida</taxon>
        <taxon>Mytiloidea</taxon>
        <taxon>Mytilidae</taxon>
        <taxon>Mytilinae</taxon>
        <taxon>Mytilus</taxon>
    </lineage>
</organism>
<proteinExistence type="predicted"/>
<evidence type="ECO:0000313" key="3">
    <source>
        <dbReference type="Proteomes" id="UP000683360"/>
    </source>
</evidence>
<dbReference type="Pfam" id="PF00092">
    <property type="entry name" value="VWA"/>
    <property type="match status" value="3"/>
</dbReference>
<comment type="caution">
    <text evidence="2">The sequence shown here is derived from an EMBL/GenBank/DDBJ whole genome shotgun (WGS) entry which is preliminary data.</text>
</comment>
<keyword evidence="3" id="KW-1185">Reference proteome</keyword>
<dbReference type="CDD" id="cd01450">
    <property type="entry name" value="vWFA_subfamily_ECM"/>
    <property type="match status" value="1"/>
</dbReference>
<dbReference type="PROSITE" id="PS50234">
    <property type="entry name" value="VWFA"/>
    <property type="match status" value="3"/>
</dbReference>
<reference evidence="2" key="1">
    <citation type="submission" date="2021-03" db="EMBL/GenBank/DDBJ databases">
        <authorList>
            <person name="Bekaert M."/>
        </authorList>
    </citation>
    <scope>NUCLEOTIDE SEQUENCE</scope>
</reference>
<dbReference type="OrthoDB" id="6132182at2759"/>
<dbReference type="SUPFAM" id="SSF53300">
    <property type="entry name" value="vWA-like"/>
    <property type="match status" value="3"/>
</dbReference>
<accession>A0A8S3PVE5</accession>
<dbReference type="PANTHER" id="PTHR24020">
    <property type="entry name" value="COLLAGEN ALPHA"/>
    <property type="match status" value="1"/>
</dbReference>
<feature type="domain" description="VWFA" evidence="1">
    <location>
        <begin position="245"/>
        <end position="422"/>
    </location>
</feature>
<dbReference type="Proteomes" id="UP000683360">
    <property type="component" value="Unassembled WGS sequence"/>
</dbReference>
<dbReference type="AlphaFoldDB" id="A0A8S3PVE5"/>
<evidence type="ECO:0000313" key="2">
    <source>
        <dbReference type="EMBL" id="CAG2185537.1"/>
    </source>
</evidence>
<evidence type="ECO:0000259" key="1">
    <source>
        <dbReference type="PROSITE" id="PS50234"/>
    </source>
</evidence>
<name>A0A8S3PVE5_MYTED</name>
<dbReference type="EMBL" id="CAJPWZ010000092">
    <property type="protein sequence ID" value="CAG2185537.1"/>
    <property type="molecule type" value="Genomic_DNA"/>
</dbReference>
<dbReference type="PANTHER" id="PTHR24020:SF20">
    <property type="entry name" value="PH DOMAIN-CONTAINING PROTEIN"/>
    <property type="match status" value="1"/>
</dbReference>
<dbReference type="SMART" id="SM00327">
    <property type="entry name" value="VWA"/>
    <property type="match status" value="2"/>
</dbReference>
<dbReference type="Gene3D" id="3.40.50.410">
    <property type="entry name" value="von Willebrand factor, type A domain"/>
    <property type="match status" value="3"/>
</dbReference>
<feature type="domain" description="VWFA" evidence="1">
    <location>
        <begin position="452"/>
        <end position="571"/>
    </location>
</feature>
<dbReference type="CDD" id="cd00198">
    <property type="entry name" value="vWFA"/>
    <property type="match status" value="1"/>
</dbReference>
<dbReference type="InterPro" id="IPR002035">
    <property type="entry name" value="VWF_A"/>
</dbReference>
<protein>
    <submittedName>
        <fullName evidence="2">COL6A</fullName>
    </submittedName>
</protein>